<dbReference type="Proteomes" id="UP000245765">
    <property type="component" value="Unassembled WGS sequence"/>
</dbReference>
<dbReference type="AlphaFoldDB" id="A0A317FGD7"/>
<keyword evidence="2" id="KW-1185">Reference proteome</keyword>
<sequence>MPELAGRGAGWQAAAMDAPQLNPRATLAQRLLMGVVVPATNVTTEAEMADLRPRGVVNATARIANPDRAVASDADAAVVRAAMVAGLMDALDTLAPAQPDHVAIGVMVENFAGGGTAGDALLAQAAARVGCPVTVPTHATLAALVALGITRIALLTPFFPKGDAAAVAFLEEAGIAVPRVLGLRAPGPAAIARVTEDRLREAVRELDRPDVQAIVQVGTNLPFAAVALAAEAELGKPVLATNPVTYWHALRRAGVRDAIPGAGRLFALT</sequence>
<gene>
    <name evidence="1" type="ORF">DFH01_12560</name>
</gene>
<accession>A0A317FGD7</accession>
<dbReference type="Pfam" id="PF17645">
    <property type="entry name" value="Amdase"/>
    <property type="match status" value="1"/>
</dbReference>
<dbReference type="InterPro" id="IPR053714">
    <property type="entry name" value="Iso_Racemase_Enz_sf"/>
</dbReference>
<proteinExistence type="predicted"/>
<comment type="caution">
    <text evidence="1">The sequence shown here is derived from an EMBL/GenBank/DDBJ whole genome shotgun (WGS) entry which is preliminary data.</text>
</comment>
<dbReference type="PIRSF" id="PIRSF015736">
    <property type="entry name" value="MI"/>
    <property type="match status" value="1"/>
</dbReference>
<dbReference type="EMBL" id="QGNA01000002">
    <property type="protein sequence ID" value="PWS37643.1"/>
    <property type="molecule type" value="Genomic_DNA"/>
</dbReference>
<dbReference type="PANTHER" id="PTHR40267">
    <property type="entry name" value="BLR3294 PROTEIN"/>
    <property type="match status" value="1"/>
</dbReference>
<protein>
    <submittedName>
        <fullName evidence="1">Arylmalonate decarboxylase</fullName>
    </submittedName>
</protein>
<reference evidence="2" key="1">
    <citation type="submission" date="2018-05" db="EMBL/GenBank/DDBJ databases">
        <authorList>
            <person name="Du Z."/>
            <person name="Wang X."/>
        </authorList>
    </citation>
    <scope>NUCLEOTIDE SEQUENCE [LARGE SCALE GENOMIC DNA]</scope>
    <source>
        <strain evidence="2">CQN31</strain>
    </source>
</reference>
<dbReference type="OrthoDB" id="9816064at2"/>
<dbReference type="RefSeq" id="WP_109870751.1">
    <property type="nucleotide sequence ID" value="NZ_QGNA01000002.1"/>
</dbReference>
<dbReference type="Gene3D" id="3.40.50.12500">
    <property type="match status" value="1"/>
</dbReference>
<organism evidence="1 2">
    <name type="scientific">Falsiroseomonas bella</name>
    <dbReference type="NCBI Taxonomy" id="2184016"/>
    <lineage>
        <taxon>Bacteria</taxon>
        <taxon>Pseudomonadati</taxon>
        <taxon>Pseudomonadota</taxon>
        <taxon>Alphaproteobacteria</taxon>
        <taxon>Acetobacterales</taxon>
        <taxon>Roseomonadaceae</taxon>
        <taxon>Falsiroseomonas</taxon>
    </lineage>
</organism>
<evidence type="ECO:0000313" key="1">
    <source>
        <dbReference type="EMBL" id="PWS37643.1"/>
    </source>
</evidence>
<name>A0A317FGD7_9PROT</name>
<dbReference type="PANTHER" id="PTHR40267:SF1">
    <property type="entry name" value="BLR3294 PROTEIN"/>
    <property type="match status" value="1"/>
</dbReference>
<evidence type="ECO:0000313" key="2">
    <source>
        <dbReference type="Proteomes" id="UP000245765"/>
    </source>
</evidence>
<dbReference type="InterPro" id="IPR026286">
    <property type="entry name" value="MaiA/AMDase"/>
</dbReference>